<dbReference type="InterPro" id="IPR052200">
    <property type="entry name" value="Protoporphyrinogen_IX_DH"/>
</dbReference>
<dbReference type="Pfam" id="PF12724">
    <property type="entry name" value="Flavodoxin_5"/>
    <property type="match status" value="1"/>
</dbReference>
<dbReference type="SUPFAM" id="SSF52218">
    <property type="entry name" value="Flavoproteins"/>
    <property type="match status" value="1"/>
</dbReference>
<dbReference type="InterPro" id="IPR029039">
    <property type="entry name" value="Flavoprotein-like_sf"/>
</dbReference>
<dbReference type="InterPro" id="IPR026816">
    <property type="entry name" value="Flavodoxin_dom"/>
</dbReference>
<dbReference type="AlphaFoldDB" id="A0A644T4X1"/>
<dbReference type="GO" id="GO:0006783">
    <property type="term" value="P:heme biosynthetic process"/>
    <property type="evidence" value="ECO:0007669"/>
    <property type="project" value="TreeGrafter"/>
</dbReference>
<proteinExistence type="predicted"/>
<dbReference type="PROSITE" id="PS50902">
    <property type="entry name" value="FLAVODOXIN_LIKE"/>
    <property type="match status" value="1"/>
</dbReference>
<comment type="caution">
    <text evidence="2">The sequence shown here is derived from an EMBL/GenBank/DDBJ whole genome shotgun (WGS) entry which is preliminary data.</text>
</comment>
<accession>A0A644T4X1</accession>
<evidence type="ECO:0000259" key="1">
    <source>
        <dbReference type="PROSITE" id="PS50902"/>
    </source>
</evidence>
<reference evidence="2" key="1">
    <citation type="submission" date="2019-08" db="EMBL/GenBank/DDBJ databases">
        <authorList>
            <person name="Kucharzyk K."/>
            <person name="Murdoch R.W."/>
            <person name="Higgins S."/>
            <person name="Loffler F."/>
        </authorList>
    </citation>
    <scope>NUCLEOTIDE SEQUENCE</scope>
</reference>
<dbReference type="Gene3D" id="3.40.50.360">
    <property type="match status" value="1"/>
</dbReference>
<feature type="domain" description="Flavodoxin-like" evidence="1">
    <location>
        <begin position="4"/>
        <end position="149"/>
    </location>
</feature>
<name>A0A644T4X1_9ZZZZ</name>
<dbReference type="GO" id="GO:0010181">
    <property type="term" value="F:FMN binding"/>
    <property type="evidence" value="ECO:0007669"/>
    <property type="project" value="InterPro"/>
</dbReference>
<organism evidence="2">
    <name type="scientific">bioreactor metagenome</name>
    <dbReference type="NCBI Taxonomy" id="1076179"/>
    <lineage>
        <taxon>unclassified sequences</taxon>
        <taxon>metagenomes</taxon>
        <taxon>ecological metagenomes</taxon>
    </lineage>
</organism>
<protein>
    <recommendedName>
        <fullName evidence="1">Flavodoxin-like domain-containing protein</fullName>
    </recommendedName>
</protein>
<gene>
    <name evidence="2" type="ORF">SDC9_07565</name>
</gene>
<evidence type="ECO:0000313" key="2">
    <source>
        <dbReference type="EMBL" id="MPL61975.1"/>
    </source>
</evidence>
<dbReference type="PANTHER" id="PTHR38030:SF2">
    <property type="entry name" value="PROTOPORPHYRINOGEN IX DEHYDROGENASE [QUINONE]"/>
    <property type="match status" value="1"/>
</dbReference>
<dbReference type="GO" id="GO:0070819">
    <property type="term" value="F:menaquinone-dependent protoporphyrinogen oxidase activity"/>
    <property type="evidence" value="ECO:0007669"/>
    <property type="project" value="TreeGrafter"/>
</dbReference>
<dbReference type="EMBL" id="VSSQ01000016">
    <property type="protein sequence ID" value="MPL61975.1"/>
    <property type="molecule type" value="Genomic_DNA"/>
</dbReference>
<dbReference type="PANTHER" id="PTHR38030">
    <property type="entry name" value="PROTOPORPHYRINOGEN IX DEHYDROGENASE [MENAQUINONE]"/>
    <property type="match status" value="1"/>
</dbReference>
<sequence>MKSIIIYESIHHNNTEKIAKTIANEINAELLNVKNFNDSHRNLDDYDLVGFGSGIYYGKIHKNIKKFIENIEHMDNQKTFIFTTSGRDKKDFNKKFRDILDLNGFNVVADFNCKGFDTFGPIKLIGGINKGRPNEKDVDNAKKFSKSLLK</sequence>
<dbReference type="InterPro" id="IPR008254">
    <property type="entry name" value="Flavodoxin/NO_synth"/>
</dbReference>